<evidence type="ECO:0000259" key="15">
    <source>
        <dbReference type="PROSITE" id="PS50109"/>
    </source>
</evidence>
<dbReference type="PROSITE" id="PS50109">
    <property type="entry name" value="HIS_KIN"/>
    <property type="match status" value="1"/>
</dbReference>
<keyword evidence="9" id="KW-0418">Kinase</keyword>
<keyword evidence="7 14" id="KW-0812">Transmembrane</keyword>
<feature type="transmembrane region" description="Helical" evidence="14">
    <location>
        <begin position="28"/>
        <end position="50"/>
    </location>
</feature>
<evidence type="ECO:0000256" key="14">
    <source>
        <dbReference type="SAM" id="Phobius"/>
    </source>
</evidence>
<keyword evidence="8" id="KW-0547">Nucleotide-binding</keyword>
<comment type="catalytic activity">
    <reaction evidence="1">
        <text>ATP + protein L-histidine = ADP + protein N-phospho-L-histidine.</text>
        <dbReference type="EC" id="2.7.13.3"/>
    </reaction>
</comment>
<feature type="domain" description="Histidine kinase" evidence="15">
    <location>
        <begin position="333"/>
        <end position="433"/>
    </location>
</feature>
<reference evidence="16 17" key="1">
    <citation type="journal article" date="2019" name="Int. J. Syst. Evol. Microbiol.">
        <title>The Global Catalogue of Microorganisms (GCM) 10K type strain sequencing project: providing services to taxonomists for standard genome sequencing and annotation.</title>
        <authorList>
            <consortium name="The Broad Institute Genomics Platform"/>
            <consortium name="The Broad Institute Genome Sequencing Center for Infectious Disease"/>
            <person name="Wu L."/>
            <person name="Ma J."/>
        </authorList>
    </citation>
    <scope>NUCLEOTIDE SEQUENCE [LARGE SCALE GENOMIC DNA]</scope>
    <source>
        <strain evidence="16 17">JCM 15900</strain>
    </source>
</reference>
<dbReference type="EC" id="2.7.13.3" evidence="3"/>
<dbReference type="InterPro" id="IPR003594">
    <property type="entry name" value="HATPase_dom"/>
</dbReference>
<dbReference type="InterPro" id="IPR036890">
    <property type="entry name" value="HATPase_C_sf"/>
</dbReference>
<dbReference type="EMBL" id="BAAAPZ010000019">
    <property type="protein sequence ID" value="GAA2105984.1"/>
    <property type="molecule type" value="Genomic_DNA"/>
</dbReference>
<dbReference type="CDD" id="cd18773">
    <property type="entry name" value="PDC1_HK_sensor"/>
    <property type="match status" value="1"/>
</dbReference>
<dbReference type="SUPFAM" id="SSF103190">
    <property type="entry name" value="Sensory domain-like"/>
    <property type="match status" value="1"/>
</dbReference>
<dbReference type="InterPro" id="IPR029151">
    <property type="entry name" value="Sensor-like_sf"/>
</dbReference>
<organism evidence="16 17">
    <name type="scientific">Brevibacterium salitolerans</name>
    <dbReference type="NCBI Taxonomy" id="1403566"/>
    <lineage>
        <taxon>Bacteria</taxon>
        <taxon>Bacillati</taxon>
        <taxon>Actinomycetota</taxon>
        <taxon>Actinomycetes</taxon>
        <taxon>Micrococcales</taxon>
        <taxon>Brevibacteriaceae</taxon>
        <taxon>Brevibacterium</taxon>
    </lineage>
</organism>
<dbReference type="PANTHER" id="PTHR44936">
    <property type="entry name" value="SENSOR PROTEIN CREC"/>
    <property type="match status" value="1"/>
</dbReference>
<evidence type="ECO:0000256" key="1">
    <source>
        <dbReference type="ARBA" id="ARBA00000085"/>
    </source>
</evidence>
<evidence type="ECO:0000256" key="13">
    <source>
        <dbReference type="ARBA" id="ARBA00023136"/>
    </source>
</evidence>
<dbReference type="SUPFAM" id="SSF55874">
    <property type="entry name" value="ATPase domain of HSP90 chaperone/DNA topoisomerase II/histidine kinase"/>
    <property type="match status" value="1"/>
</dbReference>
<evidence type="ECO:0000256" key="7">
    <source>
        <dbReference type="ARBA" id="ARBA00022692"/>
    </source>
</evidence>
<dbReference type="Pfam" id="PF02518">
    <property type="entry name" value="HATPase_c"/>
    <property type="match status" value="1"/>
</dbReference>
<name>A0ABN2X8J9_9MICO</name>
<dbReference type="SMART" id="SM00387">
    <property type="entry name" value="HATPase_c"/>
    <property type="match status" value="1"/>
</dbReference>
<dbReference type="InterPro" id="IPR005467">
    <property type="entry name" value="His_kinase_dom"/>
</dbReference>
<protein>
    <recommendedName>
        <fullName evidence="3">histidine kinase</fullName>
        <ecNumber evidence="3">2.7.13.3</ecNumber>
    </recommendedName>
</protein>
<dbReference type="PANTHER" id="PTHR44936:SF10">
    <property type="entry name" value="SENSOR PROTEIN RSTB"/>
    <property type="match status" value="1"/>
</dbReference>
<keyword evidence="17" id="KW-1185">Reference proteome</keyword>
<dbReference type="SUPFAM" id="SSF55890">
    <property type="entry name" value="Sporulation response regulatory protein Spo0B"/>
    <property type="match status" value="1"/>
</dbReference>
<evidence type="ECO:0000256" key="12">
    <source>
        <dbReference type="ARBA" id="ARBA00023012"/>
    </source>
</evidence>
<dbReference type="InterPro" id="IPR050980">
    <property type="entry name" value="2C_sensor_his_kinase"/>
</dbReference>
<gene>
    <name evidence="16" type="ORF">GCM10009823_31770</name>
</gene>
<keyword evidence="13 14" id="KW-0472">Membrane</keyword>
<evidence type="ECO:0000256" key="9">
    <source>
        <dbReference type="ARBA" id="ARBA00022777"/>
    </source>
</evidence>
<keyword evidence="12" id="KW-0902">Two-component regulatory system</keyword>
<keyword evidence="4" id="KW-1003">Cell membrane</keyword>
<dbReference type="InterPro" id="IPR033463">
    <property type="entry name" value="sCache_3"/>
</dbReference>
<sequence>MGRTDAGTAEGKVVTHVAADRRTSFSRFLLLLVPPLLVLVCVGAVTAIAMEVQRQSIRDAASARVVDVAAGFAELEQVRSVLQELEDPHDRAERTGATQELQPLASLVERSSGVDYVVVIDPAGLRLTHPDPEERGRPVSTDSSRVLAGERVVEVRTGTIGRTLRAKLPVRNAQGEVIGAVSAGMFESRMTQDVEEALRTLLPWTAGALVVGLALSTLMSASIRRRFHLHDEAAREVDRLERTSGALREQAHEFDTRLHVVRGLVAHGDIAEALEYIDSSVSVTSASADEASAGQPVLRATLEALRAELDVLGASLETSIDVVSRVDETVLLVVANLCRNAGEAGAGRVRCALQEADGVFHGEVADDGDGIDLRQRHSLFVRGFTSKPDRTGTGRGIGLAMVRRTVAERGGTIEVGTSELGGARFAFDMRVEETAAGADETRERSRS</sequence>
<evidence type="ECO:0000256" key="4">
    <source>
        <dbReference type="ARBA" id="ARBA00022475"/>
    </source>
</evidence>
<evidence type="ECO:0000256" key="11">
    <source>
        <dbReference type="ARBA" id="ARBA00022989"/>
    </source>
</evidence>
<evidence type="ECO:0000256" key="6">
    <source>
        <dbReference type="ARBA" id="ARBA00022679"/>
    </source>
</evidence>
<dbReference type="InterPro" id="IPR016120">
    <property type="entry name" value="Sig_transdc_His_kin_SpoOB"/>
</dbReference>
<dbReference type="Pfam" id="PF17203">
    <property type="entry name" value="sCache_3_2"/>
    <property type="match status" value="1"/>
</dbReference>
<evidence type="ECO:0000256" key="2">
    <source>
        <dbReference type="ARBA" id="ARBA00004651"/>
    </source>
</evidence>
<accession>A0ABN2X8J9</accession>
<evidence type="ECO:0000313" key="17">
    <source>
        <dbReference type="Proteomes" id="UP001500984"/>
    </source>
</evidence>
<keyword evidence="10" id="KW-0067">ATP-binding</keyword>
<comment type="caution">
    <text evidence="16">The sequence shown here is derived from an EMBL/GenBank/DDBJ whole genome shotgun (WGS) entry which is preliminary data.</text>
</comment>
<keyword evidence="6" id="KW-0808">Transferase</keyword>
<evidence type="ECO:0000313" key="16">
    <source>
        <dbReference type="EMBL" id="GAA2105984.1"/>
    </source>
</evidence>
<dbReference type="Proteomes" id="UP001500984">
    <property type="component" value="Unassembled WGS sequence"/>
</dbReference>
<comment type="subcellular location">
    <subcellularLocation>
        <location evidence="2">Cell membrane</location>
        <topology evidence="2">Multi-pass membrane protein</topology>
    </subcellularLocation>
</comment>
<keyword evidence="11 14" id="KW-1133">Transmembrane helix</keyword>
<proteinExistence type="predicted"/>
<evidence type="ECO:0000256" key="10">
    <source>
        <dbReference type="ARBA" id="ARBA00022840"/>
    </source>
</evidence>
<evidence type="ECO:0000256" key="8">
    <source>
        <dbReference type="ARBA" id="ARBA00022741"/>
    </source>
</evidence>
<dbReference type="Gene3D" id="3.30.565.10">
    <property type="entry name" value="Histidine kinase-like ATPase, C-terminal domain"/>
    <property type="match status" value="1"/>
</dbReference>
<evidence type="ECO:0000256" key="3">
    <source>
        <dbReference type="ARBA" id="ARBA00012438"/>
    </source>
</evidence>
<evidence type="ECO:0000256" key="5">
    <source>
        <dbReference type="ARBA" id="ARBA00022553"/>
    </source>
</evidence>
<keyword evidence="5" id="KW-0597">Phosphoprotein</keyword>
<dbReference type="Gene3D" id="3.30.450.20">
    <property type="entry name" value="PAS domain"/>
    <property type="match status" value="1"/>
</dbReference>